<dbReference type="GO" id="GO:0043565">
    <property type="term" value="F:sequence-specific DNA binding"/>
    <property type="evidence" value="ECO:0007669"/>
    <property type="project" value="InterPro"/>
</dbReference>
<dbReference type="InterPro" id="IPR003313">
    <property type="entry name" value="AraC-bd"/>
</dbReference>
<dbReference type="InterPro" id="IPR018060">
    <property type="entry name" value="HTH_AraC"/>
</dbReference>
<reference evidence="5" key="2">
    <citation type="submission" date="2020-09" db="EMBL/GenBank/DDBJ databases">
        <authorList>
            <person name="Sun Q."/>
            <person name="Zhou Y."/>
        </authorList>
    </citation>
    <scope>NUCLEOTIDE SEQUENCE</scope>
    <source>
        <strain evidence="5">CGMCC 4.7110</strain>
    </source>
</reference>
<accession>A0A917UHC8</accession>
<dbReference type="GO" id="GO:0003700">
    <property type="term" value="F:DNA-binding transcription factor activity"/>
    <property type="evidence" value="ECO:0007669"/>
    <property type="project" value="InterPro"/>
</dbReference>
<dbReference type="EMBL" id="BMML01000002">
    <property type="protein sequence ID" value="GGM94381.1"/>
    <property type="molecule type" value="Genomic_DNA"/>
</dbReference>
<evidence type="ECO:0000259" key="4">
    <source>
        <dbReference type="PROSITE" id="PS01124"/>
    </source>
</evidence>
<reference evidence="5" key="1">
    <citation type="journal article" date="2014" name="Int. J. Syst. Evol. Microbiol.">
        <title>Complete genome sequence of Corynebacterium casei LMG S-19264T (=DSM 44701T), isolated from a smear-ripened cheese.</title>
        <authorList>
            <consortium name="US DOE Joint Genome Institute (JGI-PGF)"/>
            <person name="Walter F."/>
            <person name="Albersmeier A."/>
            <person name="Kalinowski J."/>
            <person name="Ruckert C."/>
        </authorList>
    </citation>
    <scope>NUCLEOTIDE SEQUENCE</scope>
    <source>
        <strain evidence="5">CGMCC 4.7110</strain>
    </source>
</reference>
<name>A0A917UHC8_9ACTN</name>
<organism evidence="5 6">
    <name type="scientific">Streptomyces fuscichromogenes</name>
    <dbReference type="NCBI Taxonomy" id="1324013"/>
    <lineage>
        <taxon>Bacteria</taxon>
        <taxon>Bacillati</taxon>
        <taxon>Actinomycetota</taxon>
        <taxon>Actinomycetes</taxon>
        <taxon>Kitasatosporales</taxon>
        <taxon>Streptomycetaceae</taxon>
        <taxon>Streptomyces</taxon>
    </lineage>
</organism>
<keyword evidence="1" id="KW-0805">Transcription regulation</keyword>
<dbReference type="Proteomes" id="UP000653411">
    <property type="component" value="Unassembled WGS sequence"/>
</dbReference>
<dbReference type="PROSITE" id="PS01124">
    <property type="entry name" value="HTH_ARAC_FAMILY_2"/>
    <property type="match status" value="1"/>
</dbReference>
<keyword evidence="2" id="KW-0238">DNA-binding</keyword>
<sequence>MPSFPLSAKETFRIHSGTTNVRRPRRESRINFRLMMAKNRHRSPREIPEIPFAAPAGTPAGIEVMPLAELRRRVSEDTLARPQRPDFHHLLTLTAGELRHVVDFNGHALRPGSWLWVRPGQVHQWGDLARAEGTLILFQQDVLDPGTATAARVDDPHAPVVTTPAAADAEAVTMAAEHLSREFQALGHLPLDIHMAALRHLLAVLLLRLAHLTVPADSPAPEPDETYLRFRDAVERHFTATRRVEDYAHMLGYSGRTLARATLAGAGLSAKEFIDRRVVLEAKRLLAHGDETAAQISDHLGFITASQFSKYFIQRTGRSPIDFRKGIRGLVTDVTPGQAEQGRNDQKG</sequence>
<protein>
    <submittedName>
        <fullName evidence="5">AraC family transcriptional regulator</fullName>
    </submittedName>
</protein>
<dbReference type="PANTHER" id="PTHR46796">
    <property type="entry name" value="HTH-TYPE TRANSCRIPTIONAL ACTIVATOR RHAS-RELATED"/>
    <property type="match status" value="1"/>
</dbReference>
<evidence type="ECO:0000256" key="3">
    <source>
        <dbReference type="ARBA" id="ARBA00023163"/>
    </source>
</evidence>
<dbReference type="SUPFAM" id="SSF51215">
    <property type="entry name" value="Regulatory protein AraC"/>
    <property type="match status" value="1"/>
</dbReference>
<comment type="caution">
    <text evidence="5">The sequence shown here is derived from an EMBL/GenBank/DDBJ whole genome shotgun (WGS) entry which is preliminary data.</text>
</comment>
<dbReference type="AlphaFoldDB" id="A0A917UHC8"/>
<evidence type="ECO:0000313" key="5">
    <source>
        <dbReference type="EMBL" id="GGM94381.1"/>
    </source>
</evidence>
<dbReference type="InterPro" id="IPR050204">
    <property type="entry name" value="AraC_XylS_family_regulators"/>
</dbReference>
<keyword evidence="6" id="KW-1185">Reference proteome</keyword>
<dbReference type="SMART" id="SM00342">
    <property type="entry name" value="HTH_ARAC"/>
    <property type="match status" value="1"/>
</dbReference>
<dbReference type="Pfam" id="PF12833">
    <property type="entry name" value="HTH_18"/>
    <property type="match status" value="1"/>
</dbReference>
<dbReference type="InterPro" id="IPR037923">
    <property type="entry name" value="HTH-like"/>
</dbReference>
<evidence type="ECO:0000313" key="6">
    <source>
        <dbReference type="Proteomes" id="UP000653411"/>
    </source>
</evidence>
<dbReference type="InterPro" id="IPR009057">
    <property type="entry name" value="Homeodomain-like_sf"/>
</dbReference>
<dbReference type="SUPFAM" id="SSF46689">
    <property type="entry name" value="Homeodomain-like"/>
    <property type="match status" value="1"/>
</dbReference>
<dbReference type="Pfam" id="PF02311">
    <property type="entry name" value="AraC_binding"/>
    <property type="match status" value="1"/>
</dbReference>
<keyword evidence="3" id="KW-0804">Transcription</keyword>
<gene>
    <name evidence="5" type="ORF">GCM10011578_013340</name>
</gene>
<feature type="domain" description="HTH araC/xylS-type" evidence="4">
    <location>
        <begin position="228"/>
        <end position="326"/>
    </location>
</feature>
<evidence type="ECO:0000256" key="2">
    <source>
        <dbReference type="ARBA" id="ARBA00023125"/>
    </source>
</evidence>
<proteinExistence type="predicted"/>
<evidence type="ECO:0000256" key="1">
    <source>
        <dbReference type="ARBA" id="ARBA00023015"/>
    </source>
</evidence>
<dbReference type="Gene3D" id="1.10.10.60">
    <property type="entry name" value="Homeodomain-like"/>
    <property type="match status" value="1"/>
</dbReference>